<dbReference type="InterPro" id="IPR024752">
    <property type="entry name" value="Myb/SANT-like_dom"/>
</dbReference>
<name>A0A024UIG2_9STRA</name>
<feature type="compositionally biased region" description="Polar residues" evidence="1">
    <location>
        <begin position="174"/>
        <end position="184"/>
    </location>
</feature>
<dbReference type="PANTHER" id="PTHR47072:SF4">
    <property type="entry name" value="MYB_SANT-LIKE DOMAIN-CONTAINING PROTEIN"/>
    <property type="match status" value="1"/>
</dbReference>
<evidence type="ECO:0000313" key="3">
    <source>
        <dbReference type="EMBL" id="ETW05662.1"/>
    </source>
</evidence>
<dbReference type="PANTHER" id="PTHR47072">
    <property type="match status" value="1"/>
</dbReference>
<sequence length="304" mass="34150">MVLWTHELDCVWLEELLHQSVMFGKRARSGYKKEAWVSALQKINADRVLPFKMSQLKSRHDAIKSMYGVISRIVNTSGMGWEATTCRVLCNETTWDHFLAGKPPSFAIWKDRPFPQYDLCQQLFEGTLATGRFASTSTTVTPFAPPQTSSASDDDGQDNDDQGNDVDLDGSVHSDATVQEPNSGQRKRRQAAPQNDSGGSKRRHRASAASGMTEQFKAQNEIAAKELELYSQVLATTKTNETEAVPALDILQDEFEHVLSLENMVTAVEILESSDRARTFVHLKGRVREAWLQRQIERAQSNQF</sequence>
<reference evidence="3" key="1">
    <citation type="submission" date="2013-12" db="EMBL/GenBank/DDBJ databases">
        <title>The Genome Sequence of Aphanomyces invadans NJM9701.</title>
        <authorList>
            <consortium name="The Broad Institute Genomics Platform"/>
            <person name="Russ C."/>
            <person name="Tyler B."/>
            <person name="van West P."/>
            <person name="Dieguez-Uribeondo J."/>
            <person name="Young S.K."/>
            <person name="Zeng Q."/>
            <person name="Gargeya S."/>
            <person name="Fitzgerald M."/>
            <person name="Abouelleil A."/>
            <person name="Alvarado L."/>
            <person name="Chapman S.B."/>
            <person name="Gainer-Dewar J."/>
            <person name="Goldberg J."/>
            <person name="Griggs A."/>
            <person name="Gujja S."/>
            <person name="Hansen M."/>
            <person name="Howarth C."/>
            <person name="Imamovic A."/>
            <person name="Ireland A."/>
            <person name="Larimer J."/>
            <person name="McCowan C."/>
            <person name="Murphy C."/>
            <person name="Pearson M."/>
            <person name="Poon T.W."/>
            <person name="Priest M."/>
            <person name="Roberts A."/>
            <person name="Saif S."/>
            <person name="Shea T."/>
            <person name="Sykes S."/>
            <person name="Wortman J."/>
            <person name="Nusbaum C."/>
            <person name="Birren B."/>
        </authorList>
    </citation>
    <scope>NUCLEOTIDE SEQUENCE [LARGE SCALE GENOMIC DNA]</scope>
    <source>
        <strain evidence="3">NJM9701</strain>
    </source>
</reference>
<dbReference type="GeneID" id="20080434"/>
<dbReference type="EMBL" id="KI913956">
    <property type="protein sequence ID" value="ETW05662.1"/>
    <property type="molecule type" value="Genomic_DNA"/>
</dbReference>
<feature type="compositionally biased region" description="Acidic residues" evidence="1">
    <location>
        <begin position="152"/>
        <end position="168"/>
    </location>
</feature>
<evidence type="ECO:0000256" key="1">
    <source>
        <dbReference type="SAM" id="MobiDB-lite"/>
    </source>
</evidence>
<dbReference type="RefSeq" id="XP_008865439.1">
    <property type="nucleotide sequence ID" value="XM_008867217.1"/>
</dbReference>
<accession>A0A024UIG2</accession>
<feature type="region of interest" description="Disordered" evidence="1">
    <location>
        <begin position="137"/>
        <end position="213"/>
    </location>
</feature>
<dbReference type="Pfam" id="PF12776">
    <property type="entry name" value="Myb_DNA-bind_3"/>
    <property type="match status" value="1"/>
</dbReference>
<organism evidence="3">
    <name type="scientific">Aphanomyces invadans</name>
    <dbReference type="NCBI Taxonomy" id="157072"/>
    <lineage>
        <taxon>Eukaryota</taxon>
        <taxon>Sar</taxon>
        <taxon>Stramenopiles</taxon>
        <taxon>Oomycota</taxon>
        <taxon>Saprolegniomycetes</taxon>
        <taxon>Saprolegniales</taxon>
        <taxon>Verrucalvaceae</taxon>
        <taxon>Aphanomyces</taxon>
    </lineage>
</organism>
<gene>
    <name evidence="3" type="ORF">H310_03384</name>
</gene>
<feature type="domain" description="Myb/SANT-like" evidence="2">
    <location>
        <begin position="4"/>
        <end position="97"/>
    </location>
</feature>
<dbReference type="VEuPathDB" id="FungiDB:H310_03384"/>
<dbReference type="OrthoDB" id="74744at2759"/>
<protein>
    <recommendedName>
        <fullName evidence="2">Myb/SANT-like domain-containing protein</fullName>
    </recommendedName>
</protein>
<dbReference type="STRING" id="157072.A0A024UIG2"/>
<dbReference type="AlphaFoldDB" id="A0A024UIG2"/>
<feature type="compositionally biased region" description="Polar residues" evidence="1">
    <location>
        <begin position="137"/>
        <end position="151"/>
    </location>
</feature>
<proteinExistence type="predicted"/>
<evidence type="ECO:0000259" key="2">
    <source>
        <dbReference type="Pfam" id="PF12776"/>
    </source>
</evidence>